<keyword evidence="3" id="KW-1185">Reference proteome</keyword>
<protein>
    <submittedName>
        <fullName evidence="2">TIGR00268 family protein</fullName>
    </submittedName>
</protein>
<dbReference type="STRING" id="387631.Asulf_00413"/>
<dbReference type="Proteomes" id="UP000013307">
    <property type="component" value="Chromosome"/>
</dbReference>
<dbReference type="CDD" id="cd01990">
    <property type="entry name" value="LarE-like"/>
    <property type="match status" value="1"/>
</dbReference>
<dbReference type="PANTHER" id="PTHR43169">
    <property type="entry name" value="EXSB FAMILY PROTEIN"/>
    <property type="match status" value="1"/>
</dbReference>
<dbReference type="GO" id="GO:0016783">
    <property type="term" value="F:sulfurtransferase activity"/>
    <property type="evidence" value="ECO:0007669"/>
    <property type="project" value="InterPro"/>
</dbReference>
<dbReference type="HOGENOM" id="CLU_061181_2_0_2"/>
<dbReference type="Gene3D" id="3.40.50.620">
    <property type="entry name" value="HUPs"/>
    <property type="match status" value="1"/>
</dbReference>
<evidence type="ECO:0000313" key="3">
    <source>
        <dbReference type="Proteomes" id="UP000013307"/>
    </source>
</evidence>
<proteinExistence type="predicted"/>
<evidence type="ECO:0000313" key="2">
    <source>
        <dbReference type="EMBL" id="AGK60440.1"/>
    </source>
</evidence>
<dbReference type="AlphaFoldDB" id="N0BJY1"/>
<dbReference type="SUPFAM" id="SSF52402">
    <property type="entry name" value="Adenine nucleotide alpha hydrolases-like"/>
    <property type="match status" value="1"/>
</dbReference>
<dbReference type="InterPro" id="IPR005232">
    <property type="entry name" value="LarE"/>
</dbReference>
<dbReference type="InterPro" id="IPR014729">
    <property type="entry name" value="Rossmann-like_a/b/a_fold"/>
</dbReference>
<dbReference type="NCBIfam" id="TIGR00268">
    <property type="entry name" value="ATP-dependent sacrificial sulfur transferase LarE"/>
    <property type="match status" value="1"/>
</dbReference>
<dbReference type="InterPro" id="IPR022310">
    <property type="entry name" value="NAD/GMP_synthase"/>
</dbReference>
<dbReference type="GO" id="GO:0006163">
    <property type="term" value="P:purine nucleotide metabolic process"/>
    <property type="evidence" value="ECO:0007669"/>
    <property type="project" value="UniProtKB-ARBA"/>
</dbReference>
<reference evidence="2 3" key="1">
    <citation type="journal article" date="2013" name="Genome Announc.">
        <title>Complete Genome Sequence of the Thermophilic and Facultatively Chemolithoautotrophic Sulfate Reducer Archaeoglobus sulfaticallidus Strain PM70-1T.</title>
        <authorList>
            <person name="Stokke R."/>
            <person name="Hocking W.P."/>
            <person name="Steinsbu B.O."/>
            <person name="Steen I.H."/>
        </authorList>
    </citation>
    <scope>NUCLEOTIDE SEQUENCE [LARGE SCALE GENOMIC DNA]</scope>
    <source>
        <strain evidence="2">PM70-1</strain>
    </source>
</reference>
<evidence type="ECO:0000259" key="1">
    <source>
        <dbReference type="Pfam" id="PF02540"/>
    </source>
</evidence>
<dbReference type="eggNOG" id="arCOG00043">
    <property type="taxonomic scope" value="Archaea"/>
</dbReference>
<dbReference type="PANTHER" id="PTHR43169:SF2">
    <property type="entry name" value="NAD_GMP SYNTHASE DOMAIN-CONTAINING PROTEIN"/>
    <property type="match status" value="1"/>
</dbReference>
<accession>N0BJY1</accession>
<dbReference type="OrthoDB" id="61764at2157"/>
<dbReference type="EMBL" id="CP005290">
    <property type="protein sequence ID" value="AGK60440.1"/>
    <property type="molecule type" value="Genomic_DNA"/>
</dbReference>
<dbReference type="InterPro" id="IPR052188">
    <property type="entry name" value="Ni-pincer_cofactor_biosynth"/>
</dbReference>
<dbReference type="KEGG" id="ast:Asulf_00413"/>
<organism evidence="2 3">
    <name type="scientific">Archaeoglobus sulfaticallidus PM70-1</name>
    <dbReference type="NCBI Taxonomy" id="387631"/>
    <lineage>
        <taxon>Archaea</taxon>
        <taxon>Methanobacteriati</taxon>
        <taxon>Methanobacteriota</taxon>
        <taxon>Archaeoglobi</taxon>
        <taxon>Archaeoglobales</taxon>
        <taxon>Archaeoglobaceae</taxon>
        <taxon>Archaeoglobus</taxon>
    </lineage>
</organism>
<sequence length="258" mass="29405">MNPEKEIAKIREEIASLEGKKVVAFSGGADSTLVAYICKMVDEDSVAVTIKGEAIPEREIEYAKMLAEKLGLNHRILELSQLKIPGFMQNPPERCYYCKKAMIYRTMVEFPKAKILDGSNASDFSDYRPGIKAIKDLGVISPLKNYTKEQVRELAKQLKLPNWDKPPASCTATRVQFNHQITKDLLSRIERAEDRLLELGFRVVRVRVYQTFNGDDVRLQVAEDEVSRAFEIRKEIASILREFGFSRVALDVEGYRVL</sequence>
<feature type="domain" description="NAD/GMP synthase" evidence="1">
    <location>
        <begin position="9"/>
        <end position="81"/>
    </location>
</feature>
<name>N0BJY1_9EURY</name>
<dbReference type="PIRSF" id="PIRSF006661">
    <property type="entry name" value="PP-lp_UCP006661"/>
    <property type="match status" value="1"/>
</dbReference>
<dbReference type="Pfam" id="PF02540">
    <property type="entry name" value="NAD_synthase"/>
    <property type="match status" value="1"/>
</dbReference>
<gene>
    <name evidence="2" type="ORF">Asulf_00413</name>
</gene>
<dbReference type="RefSeq" id="WP_015590039.1">
    <property type="nucleotide sequence ID" value="NC_021169.1"/>
</dbReference>
<dbReference type="GeneID" id="15392059"/>